<dbReference type="GO" id="GO:0005506">
    <property type="term" value="F:iron ion binding"/>
    <property type="evidence" value="ECO:0007669"/>
    <property type="project" value="InterPro"/>
</dbReference>
<evidence type="ECO:0000256" key="14">
    <source>
        <dbReference type="RuleBase" id="RU000461"/>
    </source>
</evidence>
<evidence type="ECO:0000256" key="9">
    <source>
        <dbReference type="ARBA" id="ARBA00023002"/>
    </source>
</evidence>
<dbReference type="PRINTS" id="PR00385">
    <property type="entry name" value="P450"/>
</dbReference>
<feature type="signal peptide" evidence="15">
    <location>
        <begin position="1"/>
        <end position="16"/>
    </location>
</feature>
<proteinExistence type="inferred from homology"/>
<keyword evidence="10 13" id="KW-0408">Iron</keyword>
<dbReference type="PROSITE" id="PS00086">
    <property type="entry name" value="CYTOCHROME_P450"/>
    <property type="match status" value="1"/>
</dbReference>
<evidence type="ECO:0000256" key="5">
    <source>
        <dbReference type="ARBA" id="ARBA00022617"/>
    </source>
</evidence>
<evidence type="ECO:0008006" key="18">
    <source>
        <dbReference type="Google" id="ProtNLM"/>
    </source>
</evidence>
<accession>A0A921QNN6</accession>
<dbReference type="GO" id="GO:0016020">
    <property type="term" value="C:membrane"/>
    <property type="evidence" value="ECO:0007669"/>
    <property type="project" value="UniProtKB-SubCell"/>
</dbReference>
<dbReference type="InterPro" id="IPR036396">
    <property type="entry name" value="Cyt_P450_sf"/>
</dbReference>
<evidence type="ECO:0000256" key="3">
    <source>
        <dbReference type="ARBA" id="ARBA00005179"/>
    </source>
</evidence>
<feature type="binding site" description="axial binding residue" evidence="13">
    <location>
        <position position="459"/>
    </location>
    <ligand>
        <name>heme</name>
        <dbReference type="ChEBI" id="CHEBI:30413"/>
    </ligand>
    <ligandPart>
        <name>Fe</name>
        <dbReference type="ChEBI" id="CHEBI:18248"/>
    </ligandPart>
</feature>
<dbReference type="Pfam" id="PF00067">
    <property type="entry name" value="p450"/>
    <property type="match status" value="1"/>
</dbReference>
<dbReference type="InterPro" id="IPR002401">
    <property type="entry name" value="Cyt_P450_E_grp-I"/>
</dbReference>
<dbReference type="OMA" id="RLSMAQC"/>
<evidence type="ECO:0000256" key="4">
    <source>
        <dbReference type="ARBA" id="ARBA00010617"/>
    </source>
</evidence>
<dbReference type="SUPFAM" id="SSF48264">
    <property type="entry name" value="Cytochrome P450"/>
    <property type="match status" value="1"/>
</dbReference>
<comment type="pathway">
    <text evidence="3">Secondary metabolite biosynthesis.</text>
</comment>
<dbReference type="InterPro" id="IPR017972">
    <property type="entry name" value="Cyt_P450_CS"/>
</dbReference>
<dbReference type="Proteomes" id="UP000807115">
    <property type="component" value="Chromosome 6"/>
</dbReference>
<dbReference type="CDD" id="cd11072">
    <property type="entry name" value="CYP71-like"/>
    <property type="match status" value="1"/>
</dbReference>
<protein>
    <recommendedName>
        <fullName evidence="18">Cytochrome P450</fullName>
    </recommendedName>
</protein>
<keyword evidence="12" id="KW-0472">Membrane</keyword>
<evidence type="ECO:0000256" key="1">
    <source>
        <dbReference type="ARBA" id="ARBA00001971"/>
    </source>
</evidence>
<evidence type="ECO:0000256" key="15">
    <source>
        <dbReference type="SAM" id="SignalP"/>
    </source>
</evidence>
<dbReference type="EMBL" id="CM027685">
    <property type="protein sequence ID" value="KAG0525078.1"/>
    <property type="molecule type" value="Genomic_DNA"/>
</dbReference>
<dbReference type="AlphaFoldDB" id="A0A921QNN6"/>
<sequence length="529" mass="58382">MVLYLVFLALLTFVLLRRMAGGASRRSGGNGIHHRLPPSPPGLPIIGHLHLLGSNPHLSLHEIAAGVHGAAEDGFMLLRLGQVRSLVVLSPRAAEAVLRAHDHTFASRPPSAVADIVFSNSDVALAPYGDYWRLVRRLVTTHVLSAAKVQSLRRARQEEVALVVAKIRDAASTAAVDMTEVFCVFTNDMVCRAVSGKFFRRLDGRHTAFQEVINSQVVLIAGFNLDDCFPWLAKVGGGVLARLLFAKAFTLKKQWDVLLDEIITEHEAKLEEVTDDAGHSQEDDADFVHVLLSLQQEYRLTRQQVKSILVDMFGAGTDTSSILLEYAMIELIRNPDIMAKVRDEITNNTPKGQEMVKEENLSNMSYLRAIIKETLRLYPPTPLLLPHFCMEDCEVNGYAIAAGTRVIVNAWALGRDAGAWERADEFVPERFLDGGGSAAADFRGRDFKFVPFGAGRRMCPGINFGMAVVELMLANLLYCFYWELPAGMAPQDVDMSVKYGLTSRRKEKLLLVPRLAGGCSVLSTNLVVE</sequence>
<gene>
    <name evidence="16" type="ORF">BDA96_06G024500</name>
</gene>
<dbReference type="KEGG" id="sbi:8067740"/>
<feature type="chain" id="PRO_5036989225" description="Cytochrome P450" evidence="15">
    <location>
        <begin position="17"/>
        <end position="529"/>
    </location>
</feature>
<keyword evidence="11 14" id="KW-0503">Monooxygenase</keyword>
<dbReference type="Gene3D" id="1.10.630.10">
    <property type="entry name" value="Cytochrome P450"/>
    <property type="match status" value="1"/>
</dbReference>
<evidence type="ECO:0000313" key="17">
    <source>
        <dbReference type="Proteomes" id="UP000807115"/>
    </source>
</evidence>
<keyword evidence="6" id="KW-0812">Transmembrane</keyword>
<name>A0A921QNN6_SORBI</name>
<dbReference type="GO" id="GO:0020037">
    <property type="term" value="F:heme binding"/>
    <property type="evidence" value="ECO:0007669"/>
    <property type="project" value="InterPro"/>
</dbReference>
<dbReference type="PANTHER" id="PTHR47955">
    <property type="entry name" value="CYTOCHROME P450 FAMILY 71 PROTEIN"/>
    <property type="match status" value="1"/>
</dbReference>
<dbReference type="GO" id="GO:0016705">
    <property type="term" value="F:oxidoreductase activity, acting on paired donors, with incorporation or reduction of molecular oxygen"/>
    <property type="evidence" value="ECO:0007669"/>
    <property type="project" value="InterPro"/>
</dbReference>
<dbReference type="PRINTS" id="PR00463">
    <property type="entry name" value="EP450I"/>
</dbReference>
<dbReference type="Gramene" id="EES10457">
    <property type="protein sequence ID" value="EES10457"/>
    <property type="gene ID" value="SORBI_3006G022900"/>
</dbReference>
<reference evidence="16" key="2">
    <citation type="submission" date="2020-10" db="EMBL/GenBank/DDBJ databases">
        <authorList>
            <person name="Cooper E.A."/>
            <person name="Brenton Z.W."/>
            <person name="Flinn B.S."/>
            <person name="Jenkins J."/>
            <person name="Shu S."/>
            <person name="Flowers D."/>
            <person name="Luo F."/>
            <person name="Wang Y."/>
            <person name="Xia P."/>
            <person name="Barry K."/>
            <person name="Daum C."/>
            <person name="Lipzen A."/>
            <person name="Yoshinaga Y."/>
            <person name="Schmutz J."/>
            <person name="Saski C."/>
            <person name="Vermerris W."/>
            <person name="Kresovich S."/>
        </authorList>
    </citation>
    <scope>NUCLEOTIDE SEQUENCE</scope>
</reference>
<evidence type="ECO:0000256" key="8">
    <source>
        <dbReference type="ARBA" id="ARBA00022989"/>
    </source>
</evidence>
<dbReference type="GO" id="GO:0004497">
    <property type="term" value="F:monooxygenase activity"/>
    <property type="evidence" value="ECO:0007669"/>
    <property type="project" value="UniProtKB-KW"/>
</dbReference>
<comment type="subcellular location">
    <subcellularLocation>
        <location evidence="2">Membrane</location>
    </subcellularLocation>
</comment>
<keyword evidence="8" id="KW-1133">Transmembrane helix</keyword>
<comment type="similarity">
    <text evidence="4 14">Belongs to the cytochrome P450 family.</text>
</comment>
<reference evidence="16" key="1">
    <citation type="journal article" date="2019" name="BMC Genomics">
        <title>A new reference genome for Sorghum bicolor reveals high levels of sequence similarity between sweet and grain genotypes: implications for the genetics of sugar metabolism.</title>
        <authorList>
            <person name="Cooper E.A."/>
            <person name="Brenton Z.W."/>
            <person name="Flinn B.S."/>
            <person name="Jenkins J."/>
            <person name="Shu S."/>
            <person name="Flowers D."/>
            <person name="Luo F."/>
            <person name="Wang Y."/>
            <person name="Xia P."/>
            <person name="Barry K."/>
            <person name="Daum C."/>
            <person name="Lipzen A."/>
            <person name="Yoshinaga Y."/>
            <person name="Schmutz J."/>
            <person name="Saski C."/>
            <person name="Vermerris W."/>
            <person name="Kresovich S."/>
        </authorList>
    </citation>
    <scope>NUCLEOTIDE SEQUENCE</scope>
</reference>
<keyword evidence="9 14" id="KW-0560">Oxidoreductase</keyword>
<evidence type="ECO:0000256" key="11">
    <source>
        <dbReference type="ARBA" id="ARBA00023033"/>
    </source>
</evidence>
<keyword evidence="15" id="KW-0732">Signal</keyword>
<comment type="cofactor">
    <cofactor evidence="1 13">
        <name>heme</name>
        <dbReference type="ChEBI" id="CHEBI:30413"/>
    </cofactor>
</comment>
<evidence type="ECO:0000256" key="13">
    <source>
        <dbReference type="PIRSR" id="PIRSR602401-1"/>
    </source>
</evidence>
<keyword evidence="7 13" id="KW-0479">Metal-binding</keyword>
<evidence type="ECO:0000256" key="12">
    <source>
        <dbReference type="ARBA" id="ARBA00023136"/>
    </source>
</evidence>
<dbReference type="FunFam" id="1.10.630.10:FF:000055">
    <property type="entry name" value="Cytochrome P450 71A26"/>
    <property type="match status" value="1"/>
</dbReference>
<evidence type="ECO:0000256" key="10">
    <source>
        <dbReference type="ARBA" id="ARBA00023004"/>
    </source>
</evidence>
<comment type="caution">
    <text evidence="16">The sequence shown here is derived from an EMBL/GenBank/DDBJ whole genome shotgun (WGS) entry which is preliminary data.</text>
</comment>
<evidence type="ECO:0000313" key="16">
    <source>
        <dbReference type="EMBL" id="KAG0525078.1"/>
    </source>
</evidence>
<organism evidence="16 17">
    <name type="scientific">Sorghum bicolor</name>
    <name type="common">Sorghum</name>
    <name type="synonym">Sorghum vulgare</name>
    <dbReference type="NCBI Taxonomy" id="4558"/>
    <lineage>
        <taxon>Eukaryota</taxon>
        <taxon>Viridiplantae</taxon>
        <taxon>Streptophyta</taxon>
        <taxon>Embryophyta</taxon>
        <taxon>Tracheophyta</taxon>
        <taxon>Spermatophyta</taxon>
        <taxon>Magnoliopsida</taxon>
        <taxon>Liliopsida</taxon>
        <taxon>Poales</taxon>
        <taxon>Poaceae</taxon>
        <taxon>PACMAD clade</taxon>
        <taxon>Panicoideae</taxon>
        <taxon>Andropogonodae</taxon>
        <taxon>Andropogoneae</taxon>
        <taxon>Sorghinae</taxon>
        <taxon>Sorghum</taxon>
    </lineage>
</organism>
<keyword evidence="5 13" id="KW-0349">Heme</keyword>
<dbReference type="PANTHER" id="PTHR47955:SF14">
    <property type="entry name" value="OS01G0543600 PROTEIN"/>
    <property type="match status" value="1"/>
</dbReference>
<dbReference type="OrthoDB" id="1470350at2759"/>
<evidence type="ECO:0000256" key="7">
    <source>
        <dbReference type="ARBA" id="ARBA00022723"/>
    </source>
</evidence>
<evidence type="ECO:0000256" key="2">
    <source>
        <dbReference type="ARBA" id="ARBA00004370"/>
    </source>
</evidence>
<evidence type="ECO:0000256" key="6">
    <source>
        <dbReference type="ARBA" id="ARBA00022692"/>
    </source>
</evidence>
<dbReference type="InterPro" id="IPR001128">
    <property type="entry name" value="Cyt_P450"/>
</dbReference>